<reference evidence="2" key="1">
    <citation type="journal article" date="2017" name="Parasit. Vectors">
        <title>Sialotranscriptomics of Rhipicephalus zambeziensis reveals intricate expression profiles of secretory proteins and suggests tight temporal transcriptional regulation during blood-feeding.</title>
        <authorList>
            <person name="de Castro M.H."/>
            <person name="de Klerk D."/>
            <person name="Pienaar R."/>
            <person name="Rees D.J.G."/>
            <person name="Mans B.J."/>
        </authorList>
    </citation>
    <scope>NUCLEOTIDE SEQUENCE</scope>
    <source>
        <tissue evidence="2">Salivary glands</tissue>
    </source>
</reference>
<evidence type="ECO:0000256" key="1">
    <source>
        <dbReference type="SAM" id="SignalP"/>
    </source>
</evidence>
<protein>
    <submittedName>
        <fullName evidence="2">Lipocalin</fullName>
    </submittedName>
</protein>
<sequence length="176" mass="20282">MRAGAVFLIFGLFADVYGASLEDLIEALNTTQTIWLYNQSYQDSPDAPNRTCVSWHLRNIDKSLYTFDNDYKDGREYYTDYNTNATLSETKNNAEMNVTYIREAQSPTSVLYKLNKWDSNDKCFVLTFSNGVSGNVNCELHVWQDKLNDDHTSCDKVYQDLCKEKGREVFSAHDCM</sequence>
<evidence type="ECO:0000313" key="2">
    <source>
        <dbReference type="EMBL" id="MAA15317.1"/>
    </source>
</evidence>
<dbReference type="Gene3D" id="2.40.128.20">
    <property type="match status" value="1"/>
</dbReference>
<proteinExistence type="predicted"/>
<dbReference type="GO" id="GO:0043176">
    <property type="term" value="F:amine binding"/>
    <property type="evidence" value="ECO:0007669"/>
    <property type="project" value="InterPro"/>
</dbReference>
<dbReference type="InterPro" id="IPR002970">
    <property type="entry name" value="Tick_his-bd"/>
</dbReference>
<organism evidence="2">
    <name type="scientific">Rhipicephalus zambeziensis</name>
    <dbReference type="NCBI Taxonomy" id="60191"/>
    <lineage>
        <taxon>Eukaryota</taxon>
        <taxon>Metazoa</taxon>
        <taxon>Ecdysozoa</taxon>
        <taxon>Arthropoda</taxon>
        <taxon>Chelicerata</taxon>
        <taxon>Arachnida</taxon>
        <taxon>Acari</taxon>
        <taxon>Parasitiformes</taxon>
        <taxon>Ixodida</taxon>
        <taxon>Ixodoidea</taxon>
        <taxon>Ixodidae</taxon>
        <taxon>Rhipicephalinae</taxon>
        <taxon>Rhipicephalus</taxon>
        <taxon>Rhipicephalus</taxon>
    </lineage>
</organism>
<feature type="chain" id="PRO_5013075903" evidence="1">
    <location>
        <begin position="19"/>
        <end position="176"/>
    </location>
</feature>
<feature type="signal peptide" evidence="1">
    <location>
        <begin position="1"/>
        <end position="18"/>
    </location>
</feature>
<dbReference type="AlphaFoldDB" id="A0A224YC83"/>
<dbReference type="InterPro" id="IPR012674">
    <property type="entry name" value="Calycin"/>
</dbReference>
<name>A0A224YC83_9ACAR</name>
<dbReference type="EMBL" id="GFPF01004171">
    <property type="protein sequence ID" value="MAA15317.1"/>
    <property type="molecule type" value="Transcribed_RNA"/>
</dbReference>
<dbReference type="SUPFAM" id="SSF50814">
    <property type="entry name" value="Lipocalins"/>
    <property type="match status" value="1"/>
</dbReference>
<dbReference type="Pfam" id="PF02098">
    <property type="entry name" value="His_binding"/>
    <property type="match status" value="1"/>
</dbReference>
<dbReference type="GO" id="GO:0030682">
    <property type="term" value="P:symbiont-mediated perturbation of host defenses"/>
    <property type="evidence" value="ECO:0007669"/>
    <property type="project" value="InterPro"/>
</dbReference>
<keyword evidence="1" id="KW-0732">Signal</keyword>
<accession>A0A224YC83</accession>